<dbReference type="AlphaFoldDB" id="A0A381KJI1"/>
<protein>
    <submittedName>
        <fullName evidence="1">Xylose repressor</fullName>
    </submittedName>
</protein>
<dbReference type="SUPFAM" id="SSF46785">
    <property type="entry name" value="Winged helix' DNA-binding domain"/>
    <property type="match status" value="1"/>
</dbReference>
<reference evidence="1" key="1">
    <citation type="submission" date="2018-06" db="EMBL/GenBank/DDBJ databases">
        <authorList>
            <consortium name="Pathogen Informatics"/>
            <person name="Doyle S."/>
        </authorList>
    </citation>
    <scope>NUCLEOTIDE SEQUENCE</scope>
    <source>
        <strain evidence="1">NCTC13307</strain>
    </source>
</reference>
<gene>
    <name evidence="1" type="primary">xylR_1</name>
    <name evidence="1" type="ORF">NCTC13307_03809</name>
</gene>
<name>A0A381KJI1_CLODI</name>
<dbReference type="Gene3D" id="1.10.10.10">
    <property type="entry name" value="Winged helix-like DNA-binding domain superfamily/Winged helix DNA-binding domain"/>
    <property type="match status" value="1"/>
</dbReference>
<sequence length="38" mass="4502">MVTDKYTIREMNERLVLEQIIKNGPISRASIASYYRIE</sequence>
<dbReference type="EMBL" id="UFWD01000002">
    <property type="protein sequence ID" value="SUY82703.1"/>
    <property type="molecule type" value="Genomic_DNA"/>
</dbReference>
<accession>A0A381KJI1</accession>
<dbReference type="InterPro" id="IPR036390">
    <property type="entry name" value="WH_DNA-bd_sf"/>
</dbReference>
<evidence type="ECO:0000313" key="1">
    <source>
        <dbReference type="EMBL" id="SUY82703.1"/>
    </source>
</evidence>
<organism evidence="1">
    <name type="scientific">Clostridioides difficile</name>
    <name type="common">Peptoclostridium difficile</name>
    <dbReference type="NCBI Taxonomy" id="1496"/>
    <lineage>
        <taxon>Bacteria</taxon>
        <taxon>Bacillati</taxon>
        <taxon>Bacillota</taxon>
        <taxon>Clostridia</taxon>
        <taxon>Peptostreptococcales</taxon>
        <taxon>Peptostreptococcaceae</taxon>
        <taxon>Clostridioides</taxon>
    </lineage>
</organism>
<dbReference type="InterPro" id="IPR036388">
    <property type="entry name" value="WH-like_DNA-bd_sf"/>
</dbReference>
<proteinExistence type="predicted"/>